<feature type="transmembrane region" description="Helical" evidence="15">
    <location>
        <begin position="237"/>
        <end position="257"/>
    </location>
</feature>
<feature type="transmembrane region" description="Helical" evidence="15">
    <location>
        <begin position="284"/>
        <end position="307"/>
    </location>
</feature>
<organism evidence="19 20">
    <name type="scientific">Colletotrichum musicola</name>
    <dbReference type="NCBI Taxonomy" id="2175873"/>
    <lineage>
        <taxon>Eukaryota</taxon>
        <taxon>Fungi</taxon>
        <taxon>Dikarya</taxon>
        <taxon>Ascomycota</taxon>
        <taxon>Pezizomycotina</taxon>
        <taxon>Sordariomycetes</taxon>
        <taxon>Hypocreomycetidae</taxon>
        <taxon>Glomerellales</taxon>
        <taxon>Glomerellaceae</taxon>
        <taxon>Colletotrichum</taxon>
        <taxon>Colletotrichum orchidearum species complex</taxon>
    </lineage>
</organism>
<evidence type="ECO:0000256" key="15">
    <source>
        <dbReference type="SAM" id="Phobius"/>
    </source>
</evidence>
<dbReference type="PANTHER" id="PTHR33048:SF160">
    <property type="entry name" value="SAT4 FAMILY MEMBRANE PROTEIN"/>
    <property type="match status" value="1"/>
</dbReference>
<dbReference type="Pfam" id="PF05730">
    <property type="entry name" value="CFEM"/>
    <property type="match status" value="1"/>
</dbReference>
<keyword evidence="9 15" id="KW-1133">Transmembrane helix</keyword>
<dbReference type="Proteomes" id="UP000639643">
    <property type="component" value="Unassembled WGS sequence"/>
</dbReference>
<gene>
    <name evidence="19" type="ORF">CMUS01_04587</name>
</gene>
<dbReference type="GO" id="GO:0098552">
    <property type="term" value="C:side of membrane"/>
    <property type="evidence" value="ECO:0007669"/>
    <property type="project" value="UniProtKB-KW"/>
</dbReference>
<feature type="region of interest" description="Disordered" evidence="14">
    <location>
        <begin position="483"/>
        <end position="503"/>
    </location>
</feature>
<keyword evidence="10 15" id="KW-0472">Membrane</keyword>
<proteinExistence type="inferred from homology"/>
<keyword evidence="5" id="KW-0964">Secreted</keyword>
<comment type="subcellular location">
    <subcellularLocation>
        <location evidence="2">Membrane</location>
        <topology evidence="2">Lipid-anchor</topology>
        <topology evidence="2">GPI-anchor</topology>
    </subcellularLocation>
    <subcellularLocation>
        <location evidence="1">Membrane</location>
        <topology evidence="1">Multi-pass membrane protein</topology>
    </subcellularLocation>
    <subcellularLocation>
        <location evidence="3">Secreted</location>
    </subcellularLocation>
</comment>
<sequence length="562" mass="63620">MRPASTLAAAAAFAMLPVGCRSEIDLSQRDSRLPACAAACWQKSIPEVCGTWENAQCICRDGSFDLDVTQCMSKSCPRLSTFGKPPRILNGPGKGDKNPELTIWLETLREWDTMCDRTRRDRKGDVWPFLPIHLFAMTCVAARLYSKSWVIRRFGSDDWVITVTYVLYIVWFSIGHHIFQKAFGMDIWWTDPDTLTWALKLFYIDAPIYLVLLGLTKVSILCFYLRLFPYERFCRLCYVLLAIVITSTVAWVILAIVQCRPISYNWEGWKGDFEGPVKCINLNIFFWTTSAISITLDTIILIMPMPLLLKVKSTPRRKVAIISMFSLGIVIIIASCLRLRFNIIYGESVNITWDYVDLLIWTGVEVATSIAVTSLPSIRLMLHRLFPGLFSRIFAFGGHVDMDREQYMVVGEVREGDVERMGMEGITRRQRKNHDTSQPPPTIGGGTPRGRATMDRRPSAARIDTLKPKKVVTEASRILASIIGSSNDSQHRPSLSPDDTTDDSIFIAKGAVIRMEEVTTETASENTAVGRKSKESDDRDTDFSDWRSVKWELSQDTTDREA</sequence>
<evidence type="ECO:0000256" key="8">
    <source>
        <dbReference type="ARBA" id="ARBA00022729"/>
    </source>
</evidence>
<feature type="compositionally biased region" description="Basic and acidic residues" evidence="14">
    <location>
        <begin position="532"/>
        <end position="550"/>
    </location>
</feature>
<evidence type="ECO:0000256" key="10">
    <source>
        <dbReference type="ARBA" id="ARBA00023136"/>
    </source>
</evidence>
<feature type="chain" id="PRO_5034688307" evidence="16">
    <location>
        <begin position="23"/>
        <end position="562"/>
    </location>
</feature>
<evidence type="ECO:0000256" key="2">
    <source>
        <dbReference type="ARBA" id="ARBA00004589"/>
    </source>
</evidence>
<evidence type="ECO:0000256" key="16">
    <source>
        <dbReference type="SAM" id="SignalP"/>
    </source>
</evidence>
<keyword evidence="8 16" id="KW-0732">Signal</keyword>
<evidence type="ECO:0000256" key="1">
    <source>
        <dbReference type="ARBA" id="ARBA00004141"/>
    </source>
</evidence>
<feature type="transmembrane region" description="Helical" evidence="15">
    <location>
        <begin position="126"/>
        <end position="146"/>
    </location>
</feature>
<keyword evidence="12" id="KW-0449">Lipoprotein</keyword>
<name>A0A8H6KVN2_9PEZI</name>
<dbReference type="PANTHER" id="PTHR33048">
    <property type="entry name" value="PTH11-LIKE INTEGRAL MEMBRANE PROTEIN (AFU_ORTHOLOGUE AFUA_5G11245)"/>
    <property type="match status" value="1"/>
</dbReference>
<dbReference type="GO" id="GO:0005576">
    <property type="term" value="C:extracellular region"/>
    <property type="evidence" value="ECO:0007669"/>
    <property type="project" value="UniProtKB-SubCell"/>
</dbReference>
<accession>A0A8H6KVN2</accession>
<feature type="region of interest" description="Disordered" evidence="14">
    <location>
        <begin position="517"/>
        <end position="562"/>
    </location>
</feature>
<keyword evidence="20" id="KW-1185">Reference proteome</keyword>
<keyword evidence="6" id="KW-0325">Glycoprotein</keyword>
<evidence type="ECO:0000256" key="11">
    <source>
        <dbReference type="ARBA" id="ARBA00023157"/>
    </source>
</evidence>
<evidence type="ECO:0000256" key="13">
    <source>
        <dbReference type="ARBA" id="ARBA00038359"/>
    </source>
</evidence>
<evidence type="ECO:0000313" key="19">
    <source>
        <dbReference type="EMBL" id="KAF6838512.1"/>
    </source>
</evidence>
<feature type="transmembrane region" description="Helical" evidence="15">
    <location>
        <begin position="360"/>
        <end position="382"/>
    </location>
</feature>
<dbReference type="EMBL" id="WIGM01000126">
    <property type="protein sequence ID" value="KAF6838512.1"/>
    <property type="molecule type" value="Genomic_DNA"/>
</dbReference>
<evidence type="ECO:0000313" key="20">
    <source>
        <dbReference type="Proteomes" id="UP000639643"/>
    </source>
</evidence>
<feature type="transmembrane region" description="Helical" evidence="15">
    <location>
        <begin position="158"/>
        <end position="179"/>
    </location>
</feature>
<feature type="domain" description="CFEM" evidence="17">
    <location>
        <begin position="32"/>
        <end position="77"/>
    </location>
</feature>
<dbReference type="InterPro" id="IPR052337">
    <property type="entry name" value="SAT4-like"/>
</dbReference>
<feature type="signal peptide" evidence="16">
    <location>
        <begin position="1"/>
        <end position="22"/>
    </location>
</feature>
<evidence type="ECO:0000256" key="9">
    <source>
        <dbReference type="ARBA" id="ARBA00022989"/>
    </source>
</evidence>
<feature type="region of interest" description="Disordered" evidence="14">
    <location>
        <begin position="423"/>
        <end position="467"/>
    </location>
</feature>
<dbReference type="AlphaFoldDB" id="A0A8H6KVN2"/>
<comment type="caution">
    <text evidence="19">The sequence shown here is derived from an EMBL/GenBank/DDBJ whole genome shotgun (WGS) entry which is preliminary data.</text>
</comment>
<evidence type="ECO:0000256" key="7">
    <source>
        <dbReference type="ARBA" id="ARBA00022692"/>
    </source>
</evidence>
<keyword evidence="11" id="KW-1015">Disulfide bond</keyword>
<keyword evidence="6" id="KW-0336">GPI-anchor</keyword>
<dbReference type="OrthoDB" id="2496787at2759"/>
<keyword evidence="7 15" id="KW-0812">Transmembrane</keyword>
<evidence type="ECO:0000256" key="6">
    <source>
        <dbReference type="ARBA" id="ARBA00022622"/>
    </source>
</evidence>
<evidence type="ECO:0000256" key="14">
    <source>
        <dbReference type="SAM" id="MobiDB-lite"/>
    </source>
</evidence>
<evidence type="ECO:0000259" key="17">
    <source>
        <dbReference type="Pfam" id="PF05730"/>
    </source>
</evidence>
<reference evidence="19" key="1">
    <citation type="journal article" date="2020" name="Phytopathology">
        <title>Genome Sequence Resources of Colletotrichum truncatum, C. plurivorum, C. musicola, and C. sojae: Four Species Pathogenic to Soybean (Glycine max).</title>
        <authorList>
            <person name="Rogerio F."/>
            <person name="Boufleur T.R."/>
            <person name="Ciampi-Guillardi M."/>
            <person name="Sukno S.A."/>
            <person name="Thon M.R."/>
            <person name="Massola Junior N.S."/>
            <person name="Baroncelli R."/>
        </authorList>
    </citation>
    <scope>NUCLEOTIDE SEQUENCE</scope>
    <source>
        <strain evidence="19">LFN0074</strain>
    </source>
</reference>
<evidence type="ECO:0000256" key="3">
    <source>
        <dbReference type="ARBA" id="ARBA00004613"/>
    </source>
</evidence>
<protein>
    <submittedName>
        <fullName evidence="19">CFEM domain-containing protein</fullName>
    </submittedName>
</protein>
<evidence type="ECO:0000256" key="4">
    <source>
        <dbReference type="ARBA" id="ARBA00010031"/>
    </source>
</evidence>
<feature type="domain" description="Rhodopsin" evidence="18">
    <location>
        <begin position="142"/>
        <end position="383"/>
    </location>
</feature>
<feature type="transmembrane region" description="Helical" evidence="15">
    <location>
        <begin position="206"/>
        <end position="225"/>
    </location>
</feature>
<evidence type="ECO:0000256" key="12">
    <source>
        <dbReference type="ARBA" id="ARBA00023288"/>
    </source>
</evidence>
<comment type="similarity">
    <text evidence="13">Belongs to the SAT4 family.</text>
</comment>
<dbReference type="InterPro" id="IPR008427">
    <property type="entry name" value="Extracellular_membr_CFEM_dom"/>
</dbReference>
<feature type="transmembrane region" description="Helical" evidence="15">
    <location>
        <begin position="319"/>
        <end position="340"/>
    </location>
</feature>
<dbReference type="Pfam" id="PF20684">
    <property type="entry name" value="Fung_rhodopsin"/>
    <property type="match status" value="1"/>
</dbReference>
<dbReference type="InterPro" id="IPR049326">
    <property type="entry name" value="Rhodopsin_dom_fungi"/>
</dbReference>
<comment type="similarity">
    <text evidence="4">Belongs to the RBT5 family.</text>
</comment>
<evidence type="ECO:0000259" key="18">
    <source>
        <dbReference type="Pfam" id="PF20684"/>
    </source>
</evidence>
<evidence type="ECO:0000256" key="5">
    <source>
        <dbReference type="ARBA" id="ARBA00022525"/>
    </source>
</evidence>